<feature type="transmembrane region" description="Helical" evidence="9">
    <location>
        <begin position="41"/>
        <end position="62"/>
    </location>
</feature>
<keyword evidence="7 8" id="KW-0807">Transducer</keyword>
<dbReference type="Ensembl" id="ENSCSRT00000022505.1">
    <property type="protein sequence ID" value="ENSCSRP00000021552.1"/>
    <property type="gene ID" value="ENSCSRG00000016304.1"/>
</dbReference>
<dbReference type="GO" id="GO:0060326">
    <property type="term" value="P:cell chemotaxis"/>
    <property type="evidence" value="ECO:0007669"/>
    <property type="project" value="TreeGrafter"/>
</dbReference>
<dbReference type="GO" id="GO:0019957">
    <property type="term" value="F:C-C chemokine binding"/>
    <property type="evidence" value="ECO:0007669"/>
    <property type="project" value="TreeGrafter"/>
</dbReference>
<evidence type="ECO:0000259" key="10">
    <source>
        <dbReference type="PROSITE" id="PS50262"/>
    </source>
</evidence>
<proteinExistence type="inferred from homology"/>
<keyword evidence="4 8" id="KW-0297">G-protein coupled receptor</keyword>
<keyword evidence="5 9" id="KW-0472">Membrane</keyword>
<keyword evidence="3 9" id="KW-1133">Transmembrane helix</keyword>
<dbReference type="Proteomes" id="UP000694403">
    <property type="component" value="Unplaced"/>
</dbReference>
<dbReference type="InterPro" id="IPR000276">
    <property type="entry name" value="GPCR_Rhodpsn"/>
</dbReference>
<dbReference type="GO" id="GO:0009897">
    <property type="term" value="C:external side of plasma membrane"/>
    <property type="evidence" value="ECO:0007669"/>
    <property type="project" value="TreeGrafter"/>
</dbReference>
<dbReference type="PRINTS" id="PR00237">
    <property type="entry name" value="GPCRRHODOPSN"/>
</dbReference>
<reference evidence="11" key="1">
    <citation type="submission" date="2025-05" db="UniProtKB">
        <authorList>
            <consortium name="Ensembl"/>
        </authorList>
    </citation>
    <scope>IDENTIFICATION</scope>
</reference>
<evidence type="ECO:0000313" key="12">
    <source>
        <dbReference type="Proteomes" id="UP000694403"/>
    </source>
</evidence>
<evidence type="ECO:0000256" key="6">
    <source>
        <dbReference type="ARBA" id="ARBA00023170"/>
    </source>
</evidence>
<evidence type="ECO:0000256" key="2">
    <source>
        <dbReference type="ARBA" id="ARBA00022692"/>
    </source>
</evidence>
<feature type="transmembrane region" description="Helical" evidence="9">
    <location>
        <begin position="194"/>
        <end position="222"/>
    </location>
</feature>
<dbReference type="Ensembl" id="ENSCSRT00000030055.1">
    <property type="protein sequence ID" value="ENSCSRP00000028889.1"/>
    <property type="gene ID" value="ENSCSRG00000021201.1"/>
</dbReference>
<dbReference type="AlphaFoldDB" id="A0A8C3THM4"/>
<dbReference type="SUPFAM" id="SSF81321">
    <property type="entry name" value="Family A G protein-coupled receptor-like"/>
    <property type="match status" value="1"/>
</dbReference>
<accession>A0A8C3THM4</accession>
<comment type="subcellular location">
    <subcellularLocation>
        <location evidence="1">Membrane</location>
        <topology evidence="1">Multi-pass membrane protein</topology>
    </subcellularLocation>
</comment>
<dbReference type="GO" id="GO:0016493">
    <property type="term" value="F:C-C chemokine receptor activity"/>
    <property type="evidence" value="ECO:0007669"/>
    <property type="project" value="TreeGrafter"/>
</dbReference>
<dbReference type="PROSITE" id="PS50262">
    <property type="entry name" value="G_PROTEIN_RECEP_F1_2"/>
    <property type="match status" value="1"/>
</dbReference>
<keyword evidence="6 8" id="KW-0675">Receptor</keyword>
<feature type="transmembrane region" description="Helical" evidence="9">
    <location>
        <begin position="153"/>
        <end position="174"/>
    </location>
</feature>
<dbReference type="InterPro" id="IPR050119">
    <property type="entry name" value="CCR1-9-like"/>
</dbReference>
<dbReference type="GO" id="GO:0007204">
    <property type="term" value="P:positive regulation of cytosolic calcium ion concentration"/>
    <property type="evidence" value="ECO:0007669"/>
    <property type="project" value="TreeGrafter"/>
</dbReference>
<dbReference type="Gene3D" id="1.20.1070.10">
    <property type="entry name" value="Rhodopsin 7-helix transmembrane proteins"/>
    <property type="match status" value="1"/>
</dbReference>
<feature type="transmembrane region" description="Helical" evidence="9">
    <location>
        <begin position="242"/>
        <end position="265"/>
    </location>
</feature>
<dbReference type="PANTHER" id="PTHR10489">
    <property type="entry name" value="CELL ADHESION MOLECULE"/>
    <property type="match status" value="1"/>
</dbReference>
<dbReference type="GO" id="GO:0019722">
    <property type="term" value="P:calcium-mediated signaling"/>
    <property type="evidence" value="ECO:0007669"/>
    <property type="project" value="TreeGrafter"/>
</dbReference>
<organism evidence="11 12">
    <name type="scientific">Chelydra serpentina</name>
    <name type="common">Snapping turtle</name>
    <name type="synonym">Testudo serpentina</name>
    <dbReference type="NCBI Taxonomy" id="8475"/>
    <lineage>
        <taxon>Eukaryota</taxon>
        <taxon>Metazoa</taxon>
        <taxon>Chordata</taxon>
        <taxon>Craniata</taxon>
        <taxon>Vertebrata</taxon>
        <taxon>Euteleostomi</taxon>
        <taxon>Archelosauria</taxon>
        <taxon>Testudinata</taxon>
        <taxon>Testudines</taxon>
        <taxon>Cryptodira</taxon>
        <taxon>Durocryptodira</taxon>
        <taxon>Americhelydia</taxon>
        <taxon>Chelydroidea</taxon>
        <taxon>Chelydridae</taxon>
        <taxon>Chelydra</taxon>
    </lineage>
</organism>
<name>A0A8C3THM4_CHESE</name>
<sequence>MTTEAWDVTYEASSAVYSDYNPSQDTCPPQDLPYACVYIPILYFIAFFIGFTGNLLVIVLMAKKRGSKRLVDTFVLNLAVADLVFVCTLPLWAVSAARGNKWYFGEGLCKFSSFIISVNRSSSILFLMGMSVERYLVVMKRVDSKSTGTKTCLIIACGCIWVVSLLLGIPALMYRKLSASEDTAGELCEDEDSIAFQVLSLALLILTFLLPLGVILFCYCSISFKLLNHISLGKGTRNSLQIIFMIIGAFICCWLPFNAFKAFLFFSSMFQGADLSCWVLMALRWGLTISACLAFMNSCVNPIIYALMDRHFRHQVQRLRVCGAFQETRQSSGLSFSSTTESSLMFASRNKPSSPGLFFLDRSHSKSIAKLPPFPQVYVEL</sequence>
<feature type="transmembrane region" description="Helical" evidence="9">
    <location>
        <begin position="74"/>
        <end position="94"/>
    </location>
</feature>
<evidence type="ECO:0000256" key="9">
    <source>
        <dbReference type="SAM" id="Phobius"/>
    </source>
</evidence>
<feature type="domain" description="G-protein coupled receptors family 1 profile" evidence="10">
    <location>
        <begin position="53"/>
        <end position="305"/>
    </location>
</feature>
<comment type="similarity">
    <text evidence="8">Belongs to the G-protein coupled receptor 1 family.</text>
</comment>
<keyword evidence="12" id="KW-1185">Reference proteome</keyword>
<evidence type="ECO:0000256" key="1">
    <source>
        <dbReference type="ARBA" id="ARBA00004141"/>
    </source>
</evidence>
<evidence type="ECO:0000313" key="11">
    <source>
        <dbReference type="Ensembl" id="ENSCSRP00000028889.1"/>
    </source>
</evidence>
<dbReference type="GO" id="GO:0006955">
    <property type="term" value="P:immune response"/>
    <property type="evidence" value="ECO:0007669"/>
    <property type="project" value="TreeGrafter"/>
</dbReference>
<evidence type="ECO:0000256" key="5">
    <source>
        <dbReference type="ARBA" id="ARBA00023136"/>
    </source>
</evidence>
<dbReference type="PROSITE" id="PS00237">
    <property type="entry name" value="G_PROTEIN_RECEP_F1_1"/>
    <property type="match status" value="1"/>
</dbReference>
<evidence type="ECO:0000256" key="7">
    <source>
        <dbReference type="ARBA" id="ARBA00023224"/>
    </source>
</evidence>
<feature type="transmembrane region" description="Helical" evidence="9">
    <location>
        <begin position="114"/>
        <end position="132"/>
    </location>
</feature>
<evidence type="ECO:0000256" key="8">
    <source>
        <dbReference type="RuleBase" id="RU000688"/>
    </source>
</evidence>
<evidence type="ECO:0000256" key="4">
    <source>
        <dbReference type="ARBA" id="ARBA00023040"/>
    </source>
</evidence>
<keyword evidence="2 8" id="KW-0812">Transmembrane</keyword>
<protein>
    <recommendedName>
        <fullName evidence="10">G-protein coupled receptors family 1 profile domain-containing protein</fullName>
    </recommendedName>
</protein>
<dbReference type="Pfam" id="PF00001">
    <property type="entry name" value="7tm_1"/>
    <property type="match status" value="1"/>
</dbReference>
<feature type="transmembrane region" description="Helical" evidence="9">
    <location>
        <begin position="285"/>
        <end position="308"/>
    </location>
</feature>
<dbReference type="InterPro" id="IPR017452">
    <property type="entry name" value="GPCR_Rhodpsn_7TM"/>
</dbReference>
<evidence type="ECO:0000256" key="3">
    <source>
        <dbReference type="ARBA" id="ARBA00022989"/>
    </source>
</evidence>
<dbReference type="PANTHER" id="PTHR10489:SF954">
    <property type="entry name" value="G PROTEIN-COUPLED RECEPTOR 25"/>
    <property type="match status" value="1"/>
</dbReference>